<keyword evidence="3" id="KW-1185">Reference proteome</keyword>
<dbReference type="KEGG" id="pseg:D3H65_27355"/>
<keyword evidence="1" id="KW-1133">Transmembrane helix</keyword>
<evidence type="ECO:0000256" key="1">
    <source>
        <dbReference type="SAM" id="Phobius"/>
    </source>
</evidence>
<evidence type="ECO:0000313" key="2">
    <source>
        <dbReference type="EMBL" id="AXY77473.1"/>
    </source>
</evidence>
<dbReference type="InterPro" id="IPR021279">
    <property type="entry name" value="DUF2721"/>
</dbReference>
<dbReference type="Pfam" id="PF11026">
    <property type="entry name" value="DUF2721"/>
    <property type="match status" value="1"/>
</dbReference>
<proteinExistence type="predicted"/>
<dbReference type="Proteomes" id="UP000263900">
    <property type="component" value="Chromosome"/>
</dbReference>
<sequence length="150" mass="17234">MELSITTPALLFPAISLLMLAYTNRFLALASLIRNLHDKYKKDPDQKHIIQQIRNLRTRIRLIRSMQALGVISFLFCVVCMYCIFRNWTDASYIIFALSIGAFMTSLVLSLLEISLSTKALELELSDLEKETRVNFFTNILGVRDSRDPD</sequence>
<dbReference type="EMBL" id="CP032157">
    <property type="protein sequence ID" value="AXY77473.1"/>
    <property type="molecule type" value="Genomic_DNA"/>
</dbReference>
<organism evidence="2 3">
    <name type="scientific">Paraflavitalea soli</name>
    <dbReference type="NCBI Taxonomy" id="2315862"/>
    <lineage>
        <taxon>Bacteria</taxon>
        <taxon>Pseudomonadati</taxon>
        <taxon>Bacteroidota</taxon>
        <taxon>Chitinophagia</taxon>
        <taxon>Chitinophagales</taxon>
        <taxon>Chitinophagaceae</taxon>
        <taxon>Paraflavitalea</taxon>
    </lineage>
</organism>
<name>A0A3B7MVP1_9BACT</name>
<keyword evidence="1" id="KW-0812">Transmembrane</keyword>
<dbReference type="SUPFAM" id="SSF82866">
    <property type="entry name" value="Multidrug efflux transporter AcrB transmembrane domain"/>
    <property type="match status" value="1"/>
</dbReference>
<evidence type="ECO:0000313" key="3">
    <source>
        <dbReference type="Proteomes" id="UP000263900"/>
    </source>
</evidence>
<feature type="transmembrane region" description="Helical" evidence="1">
    <location>
        <begin position="12"/>
        <end position="33"/>
    </location>
</feature>
<reference evidence="2 3" key="1">
    <citation type="submission" date="2018-09" db="EMBL/GenBank/DDBJ databases">
        <title>Genome sequencing of strain 6GH32-13.</title>
        <authorList>
            <person name="Weon H.-Y."/>
            <person name="Heo J."/>
            <person name="Kwon S.-W."/>
        </authorList>
    </citation>
    <scope>NUCLEOTIDE SEQUENCE [LARGE SCALE GENOMIC DNA]</scope>
    <source>
        <strain evidence="2 3">5GH32-13</strain>
    </source>
</reference>
<dbReference type="AlphaFoldDB" id="A0A3B7MVP1"/>
<gene>
    <name evidence="2" type="ORF">D3H65_27355</name>
</gene>
<keyword evidence="1" id="KW-0472">Membrane</keyword>
<dbReference type="OrthoDB" id="9813525at2"/>
<dbReference type="RefSeq" id="WP_119053349.1">
    <property type="nucleotide sequence ID" value="NZ_CP032157.1"/>
</dbReference>
<accession>A0A3B7MVP1</accession>
<protein>
    <submittedName>
        <fullName evidence="2">DUF2721 domain-containing protein</fullName>
    </submittedName>
</protein>
<feature type="transmembrane region" description="Helical" evidence="1">
    <location>
        <begin position="66"/>
        <end position="85"/>
    </location>
</feature>
<feature type="transmembrane region" description="Helical" evidence="1">
    <location>
        <begin position="91"/>
        <end position="112"/>
    </location>
</feature>